<evidence type="ECO:0000313" key="6">
    <source>
        <dbReference type="EnsemblMetazoa" id="PPAI010809-PA"/>
    </source>
</evidence>
<dbReference type="GO" id="GO:0005774">
    <property type="term" value="C:vacuolar membrane"/>
    <property type="evidence" value="ECO:0007669"/>
    <property type="project" value="TreeGrafter"/>
</dbReference>
<evidence type="ECO:0000313" key="7">
    <source>
        <dbReference type="Proteomes" id="UP000092462"/>
    </source>
</evidence>
<dbReference type="EMBL" id="AJVK01019206">
    <property type="status" value="NOT_ANNOTATED_CDS"/>
    <property type="molecule type" value="Genomic_DNA"/>
</dbReference>
<reference evidence="6" key="1">
    <citation type="submission" date="2022-08" db="UniProtKB">
        <authorList>
            <consortium name="EnsemblMetazoa"/>
        </authorList>
    </citation>
    <scope>IDENTIFICATION</scope>
    <source>
        <strain evidence="6">Israel</strain>
    </source>
</reference>
<evidence type="ECO:0000256" key="1">
    <source>
        <dbReference type="ARBA" id="ARBA00004141"/>
    </source>
</evidence>
<evidence type="ECO:0000259" key="5">
    <source>
        <dbReference type="Pfam" id="PF01490"/>
    </source>
</evidence>
<dbReference type="GO" id="GO:0015179">
    <property type="term" value="F:L-amino acid transmembrane transporter activity"/>
    <property type="evidence" value="ECO:0007669"/>
    <property type="project" value="TreeGrafter"/>
</dbReference>
<dbReference type="PANTHER" id="PTHR22950:SF154">
    <property type="entry name" value="PROTON-COUPLED AMINO ACID TRANSPORTER-LIKE PROTEIN PATHETIC"/>
    <property type="match status" value="1"/>
</dbReference>
<dbReference type="VEuPathDB" id="VectorBase:PPAPM1_001150"/>
<dbReference type="VEuPathDB" id="VectorBase:PPAI010809"/>
<sequence>MLLKEVPYKITPRKDIENGAIKDEYNPFKERNLEHPTTPAQIVKVLIALAVFCTFGLQFYVCLEIGWDAIKANFPNRPTLANYTMRTIMVMSAVLLAVAVPTISPFIGLIGAFCFSVLGLLCPVFIEMVTYWDEGFGPCNWIIWKNVVVCAFGVMALIFGSRSAILEIIKLYTDDPESPLMTAVNATAI</sequence>
<dbReference type="Pfam" id="PF01490">
    <property type="entry name" value="Aa_trans"/>
    <property type="match status" value="1"/>
</dbReference>
<feature type="domain" description="Amino acid transporter transmembrane" evidence="5">
    <location>
        <begin position="39"/>
        <end position="165"/>
    </location>
</feature>
<proteinExistence type="predicted"/>
<dbReference type="EnsemblMetazoa" id="PPAI010809-RA">
    <property type="protein sequence ID" value="PPAI010809-PA"/>
    <property type="gene ID" value="PPAI010809"/>
</dbReference>
<keyword evidence="2" id="KW-0812">Transmembrane</keyword>
<accession>A0A1B0DQL8</accession>
<name>A0A1B0DQL8_PHLPP</name>
<dbReference type="EMBL" id="AJVK01019207">
    <property type="status" value="NOT_ANNOTATED_CDS"/>
    <property type="molecule type" value="Genomic_DNA"/>
</dbReference>
<comment type="subcellular location">
    <subcellularLocation>
        <location evidence="1">Membrane</location>
        <topology evidence="1">Multi-pass membrane protein</topology>
    </subcellularLocation>
</comment>
<dbReference type="InterPro" id="IPR013057">
    <property type="entry name" value="AA_transpt_TM"/>
</dbReference>
<keyword evidence="7" id="KW-1185">Reference proteome</keyword>
<protein>
    <recommendedName>
        <fullName evidence="5">Amino acid transporter transmembrane domain-containing protein</fullName>
    </recommendedName>
</protein>
<dbReference type="Proteomes" id="UP000092462">
    <property type="component" value="Unassembled WGS sequence"/>
</dbReference>
<evidence type="ECO:0000256" key="2">
    <source>
        <dbReference type="ARBA" id="ARBA00022692"/>
    </source>
</evidence>
<keyword evidence="4" id="KW-0472">Membrane</keyword>
<evidence type="ECO:0000256" key="3">
    <source>
        <dbReference type="ARBA" id="ARBA00022989"/>
    </source>
</evidence>
<dbReference type="PANTHER" id="PTHR22950">
    <property type="entry name" value="AMINO ACID TRANSPORTER"/>
    <property type="match status" value="1"/>
</dbReference>
<evidence type="ECO:0000256" key="4">
    <source>
        <dbReference type="ARBA" id="ARBA00023136"/>
    </source>
</evidence>
<keyword evidence="3" id="KW-1133">Transmembrane helix</keyword>
<dbReference type="AlphaFoldDB" id="A0A1B0DQL8"/>
<organism evidence="6 7">
    <name type="scientific">Phlebotomus papatasi</name>
    <name type="common">Sandfly</name>
    <dbReference type="NCBI Taxonomy" id="29031"/>
    <lineage>
        <taxon>Eukaryota</taxon>
        <taxon>Metazoa</taxon>
        <taxon>Ecdysozoa</taxon>
        <taxon>Arthropoda</taxon>
        <taxon>Hexapoda</taxon>
        <taxon>Insecta</taxon>
        <taxon>Pterygota</taxon>
        <taxon>Neoptera</taxon>
        <taxon>Endopterygota</taxon>
        <taxon>Diptera</taxon>
        <taxon>Nematocera</taxon>
        <taxon>Psychodoidea</taxon>
        <taxon>Psychodidae</taxon>
        <taxon>Phlebotomus</taxon>
        <taxon>Phlebotomus</taxon>
    </lineage>
</organism>